<dbReference type="EMBL" id="JAERRF010000004">
    <property type="protein sequence ID" value="MBL1096828.1"/>
    <property type="molecule type" value="Genomic_DNA"/>
</dbReference>
<evidence type="ECO:0000313" key="2">
    <source>
        <dbReference type="Proteomes" id="UP000634229"/>
    </source>
</evidence>
<accession>A0ABS1N9T4</accession>
<gene>
    <name evidence="1" type="ORF">JK363_09150</name>
</gene>
<name>A0ABS1N9T4_9ACTN</name>
<organism evidence="1 2">
    <name type="scientific">Streptomyces coffeae</name>
    <dbReference type="NCBI Taxonomy" id="621382"/>
    <lineage>
        <taxon>Bacteria</taxon>
        <taxon>Bacillati</taxon>
        <taxon>Actinomycetota</taxon>
        <taxon>Actinomycetes</taxon>
        <taxon>Kitasatosporales</taxon>
        <taxon>Streptomycetaceae</taxon>
        <taxon>Streptomyces</taxon>
    </lineage>
</organism>
<protein>
    <submittedName>
        <fullName evidence="1">Uncharacterized protein</fullName>
    </submittedName>
</protein>
<keyword evidence="2" id="KW-1185">Reference proteome</keyword>
<dbReference type="RefSeq" id="WP_201873639.1">
    <property type="nucleotide sequence ID" value="NZ_JAERRF010000004.1"/>
</dbReference>
<dbReference type="Proteomes" id="UP000634229">
    <property type="component" value="Unassembled WGS sequence"/>
</dbReference>
<reference evidence="1 2" key="1">
    <citation type="submission" date="2021-01" db="EMBL/GenBank/DDBJ databases">
        <title>WGS of actinomycetes isolated from Thailand.</title>
        <authorList>
            <person name="Thawai C."/>
        </authorList>
    </citation>
    <scope>NUCLEOTIDE SEQUENCE [LARGE SCALE GENOMIC DNA]</scope>
    <source>
        <strain evidence="1 2">CA1R205</strain>
    </source>
</reference>
<evidence type="ECO:0000313" key="1">
    <source>
        <dbReference type="EMBL" id="MBL1096828.1"/>
    </source>
</evidence>
<proteinExistence type="predicted"/>
<comment type="caution">
    <text evidence="1">The sequence shown here is derived from an EMBL/GenBank/DDBJ whole genome shotgun (WGS) entry which is preliminary data.</text>
</comment>
<sequence>MRQCTATAEVPLTELLIAILAGQKRVTDSDLAYAPDTVRCELGVWHEDGHAAFVWDWEKHKPREGLWARWTPDGTMRFESLTWCGIPGSPDGDDACTLYLDHAREHSWKVRDPELEAFSRRVFAENAGLIARLTRKRN</sequence>